<dbReference type="AlphaFoldDB" id="U5CJ27"/>
<sequence>MVAFLLGILIYINIKPSYVNDEKVIERYILAEEREPRIHGDRGDKTHAITQSGRIIMENLVM</sequence>
<gene>
    <name evidence="1" type="ORF">O163_02640</name>
</gene>
<dbReference type="EMBL" id="AXDC01000004">
    <property type="protein sequence ID" value="ERM92925.1"/>
    <property type="molecule type" value="Genomic_DNA"/>
</dbReference>
<name>U5CJ27_CALSX</name>
<accession>U5CJ27</accession>
<reference evidence="1 2" key="1">
    <citation type="journal article" date="2013" name="Genome Announc.">
        <title>Draft Genome Sequence of an Anaerobic and Extremophilic Bacterium, Caldanaerobacter yonseiensis, Isolated from a Geothermal Hot Stream.</title>
        <authorList>
            <person name="Lee S.J."/>
            <person name="Lee Y.J."/>
            <person name="Park G.S."/>
            <person name="Kim B.C."/>
            <person name="Lee S.J."/>
            <person name="Shin J.H."/>
            <person name="Lee D.W."/>
        </authorList>
    </citation>
    <scope>NUCLEOTIDE SEQUENCE [LARGE SCALE GENOMIC DNA]</scope>
    <source>
        <strain evidence="1 2">KB-1</strain>
    </source>
</reference>
<dbReference type="Proteomes" id="UP000016856">
    <property type="component" value="Unassembled WGS sequence"/>
</dbReference>
<comment type="caution">
    <text evidence="1">The sequence shown here is derived from an EMBL/GenBank/DDBJ whole genome shotgun (WGS) entry which is preliminary data.</text>
</comment>
<proteinExistence type="predicted"/>
<organism evidence="1 2">
    <name type="scientific">Caldanaerobacter subterraneus subsp. yonseiensis KB-1</name>
    <dbReference type="NCBI Taxonomy" id="1388761"/>
    <lineage>
        <taxon>Bacteria</taxon>
        <taxon>Bacillati</taxon>
        <taxon>Bacillota</taxon>
        <taxon>Clostridia</taxon>
        <taxon>Thermoanaerobacterales</taxon>
        <taxon>Thermoanaerobacteraceae</taxon>
        <taxon>Caldanaerobacter</taxon>
    </lineage>
</organism>
<evidence type="ECO:0000313" key="2">
    <source>
        <dbReference type="Proteomes" id="UP000016856"/>
    </source>
</evidence>
<dbReference type="PATRIC" id="fig|1388761.3.peg.528"/>
<protein>
    <submittedName>
        <fullName evidence="1">Uncharacterized protein</fullName>
    </submittedName>
</protein>
<evidence type="ECO:0000313" key="1">
    <source>
        <dbReference type="EMBL" id="ERM92925.1"/>
    </source>
</evidence>